<protein>
    <recommendedName>
        <fullName evidence="3">Peptidase A2 domain-containing protein</fullName>
    </recommendedName>
</protein>
<evidence type="ECO:0000313" key="1">
    <source>
        <dbReference type="EMBL" id="KII65090.1"/>
    </source>
</evidence>
<comment type="caution">
    <text evidence="1">The sequence shown here is derived from an EMBL/GenBank/DDBJ whole genome shotgun (WGS) entry which is preliminary data.</text>
</comment>
<dbReference type="Gene3D" id="3.10.10.10">
    <property type="entry name" value="HIV Type 1 Reverse Transcriptase, subunit A, domain 1"/>
    <property type="match status" value="1"/>
</dbReference>
<dbReference type="InterPro" id="IPR021109">
    <property type="entry name" value="Peptidase_aspartic_dom_sf"/>
</dbReference>
<keyword evidence="2" id="KW-1185">Reference proteome</keyword>
<dbReference type="Proteomes" id="UP000031668">
    <property type="component" value="Unassembled WGS sequence"/>
</dbReference>
<accession>A0A0C2ML67</accession>
<dbReference type="SUPFAM" id="SSF56672">
    <property type="entry name" value="DNA/RNA polymerases"/>
    <property type="match status" value="1"/>
</dbReference>
<organism evidence="1 2">
    <name type="scientific">Thelohanellus kitauei</name>
    <name type="common">Myxosporean</name>
    <dbReference type="NCBI Taxonomy" id="669202"/>
    <lineage>
        <taxon>Eukaryota</taxon>
        <taxon>Metazoa</taxon>
        <taxon>Cnidaria</taxon>
        <taxon>Myxozoa</taxon>
        <taxon>Myxosporea</taxon>
        <taxon>Bivalvulida</taxon>
        <taxon>Platysporina</taxon>
        <taxon>Myxobolidae</taxon>
        <taxon>Thelohanellus</taxon>
    </lineage>
</organism>
<reference evidence="1 2" key="1">
    <citation type="journal article" date="2014" name="Genome Biol. Evol.">
        <title>The genome of the myxosporean Thelohanellus kitauei shows adaptations to nutrient acquisition within its fish host.</title>
        <authorList>
            <person name="Yang Y."/>
            <person name="Xiong J."/>
            <person name="Zhou Z."/>
            <person name="Huo F."/>
            <person name="Miao W."/>
            <person name="Ran C."/>
            <person name="Liu Y."/>
            <person name="Zhang J."/>
            <person name="Feng J."/>
            <person name="Wang M."/>
            <person name="Wang M."/>
            <person name="Wang L."/>
            <person name="Yao B."/>
        </authorList>
    </citation>
    <scope>NUCLEOTIDE SEQUENCE [LARGE SCALE GENOMIC DNA]</scope>
    <source>
        <strain evidence="1">Wuqing</strain>
    </source>
</reference>
<dbReference type="SUPFAM" id="SSF50630">
    <property type="entry name" value="Acid proteases"/>
    <property type="match status" value="1"/>
</dbReference>
<proteinExistence type="predicted"/>
<name>A0A0C2ML67_THEKT</name>
<sequence length="219" mass="24753">MCKLGKIDLVKALPNSSYSVKTDKQTYPSFPVVNVQVEAVVKVMALVDTGACISLVVSRILGHNCLVKPSPLFLYSVTDQLMLTIGECSLKVILGRDFILQNQLVIDLPSPQLLYKKSNNETSKLGNSFDKVRSRFDLISSFNHIFASSNDDFWLITLIKRRIITHECTPFCSRPYRVPNHIQLDIQKRISTMLEKKIIQPRNSPWCAPVVVAKKKHPV</sequence>
<evidence type="ECO:0000313" key="2">
    <source>
        <dbReference type="Proteomes" id="UP000031668"/>
    </source>
</evidence>
<gene>
    <name evidence="1" type="ORF">RF11_15910</name>
</gene>
<dbReference type="EMBL" id="JWZT01004017">
    <property type="protein sequence ID" value="KII65090.1"/>
    <property type="molecule type" value="Genomic_DNA"/>
</dbReference>
<evidence type="ECO:0008006" key="3">
    <source>
        <dbReference type="Google" id="ProtNLM"/>
    </source>
</evidence>
<dbReference type="InterPro" id="IPR043502">
    <property type="entry name" value="DNA/RNA_pol_sf"/>
</dbReference>
<dbReference type="AlphaFoldDB" id="A0A0C2ML67"/>